<feature type="compositionally biased region" description="Polar residues" evidence="4">
    <location>
        <begin position="386"/>
        <end position="401"/>
    </location>
</feature>
<evidence type="ECO:0000313" key="6">
    <source>
        <dbReference type="EMBL" id="KAF2290343.1"/>
    </source>
</evidence>
<gene>
    <name evidence="6" type="ORF">GH714_011619</name>
</gene>
<dbReference type="Gene3D" id="3.10.20.80">
    <property type="entry name" value="Translation initiation factor 3 (IF-3), N-terminal domain"/>
    <property type="match status" value="1"/>
</dbReference>
<evidence type="ECO:0000256" key="2">
    <source>
        <dbReference type="ARBA" id="ARBA00022540"/>
    </source>
</evidence>
<feature type="compositionally biased region" description="Basic and acidic residues" evidence="4">
    <location>
        <begin position="426"/>
        <end position="437"/>
    </location>
</feature>
<dbReference type="InterPro" id="IPR036788">
    <property type="entry name" value="T_IF-3_C_sf"/>
</dbReference>
<comment type="similarity">
    <text evidence="1">Belongs to the IF-3 family.</text>
</comment>
<dbReference type="PANTHER" id="PTHR10938:SF4">
    <property type="entry name" value="TRANSLATION INITIATION FACTOR IF3-1, MITOCHONDRIAL"/>
    <property type="match status" value="1"/>
</dbReference>
<feature type="compositionally biased region" description="Polar residues" evidence="4">
    <location>
        <begin position="439"/>
        <end position="456"/>
    </location>
</feature>
<dbReference type="InterPro" id="IPR001288">
    <property type="entry name" value="Translation_initiation_fac_3"/>
</dbReference>
<feature type="region of interest" description="Disordered" evidence="4">
    <location>
        <begin position="208"/>
        <end position="239"/>
    </location>
</feature>
<accession>A0A6A6KQL7</accession>
<dbReference type="GO" id="GO:0032790">
    <property type="term" value="P:ribosome disassembly"/>
    <property type="evidence" value="ECO:0007669"/>
    <property type="project" value="TreeGrafter"/>
</dbReference>
<dbReference type="GO" id="GO:0043022">
    <property type="term" value="F:ribosome binding"/>
    <property type="evidence" value="ECO:0007669"/>
    <property type="project" value="TreeGrafter"/>
</dbReference>
<dbReference type="NCBIfam" id="TIGR00168">
    <property type="entry name" value="infC"/>
    <property type="match status" value="1"/>
</dbReference>
<protein>
    <recommendedName>
        <fullName evidence="5">Translation initiation factor 3 N-terminal domain-containing protein</fullName>
    </recommendedName>
</protein>
<feature type="compositionally biased region" description="Basic and acidic residues" evidence="4">
    <location>
        <begin position="227"/>
        <end position="239"/>
    </location>
</feature>
<dbReference type="Pfam" id="PF05198">
    <property type="entry name" value="IF3_N"/>
    <property type="match status" value="1"/>
</dbReference>
<feature type="compositionally biased region" description="Basic and acidic residues" evidence="4">
    <location>
        <begin position="354"/>
        <end position="367"/>
    </location>
</feature>
<proteinExistence type="inferred from homology"/>
<feature type="compositionally biased region" description="Basic and acidic residues" evidence="4">
    <location>
        <begin position="333"/>
        <end position="342"/>
    </location>
</feature>
<sequence>MAWILYRSKLKLLSHQFKRCYVQTPYASFLNYTTKSSKSCPSEYPIWDICKKSICRRPTDFCNNVRFFAAPVQVKAKKEEDAGGPRLNDNIKAQFVRLVTDEGHGVVSLREALELAEKLKLDLVEVDRNADPPVCKIMDFHKEQYKRHVVEKDRAKSKSEVTLRKGDCKEVRFSEKTEQKDLKMKADSVLRLIQRGYRVKCMVLRSSKKGSGRKDSDDEDLTEEEIAERKRQEEKEEEESKALLSRLTALIQDEFVVESGPRVEKRQAFVIIRHAKFGPLKKGSAKKLDAEKVTISQPTANHSSMHCREEMYRPSQADSPKMNFNSPHVSHPRPVDDSKQADRLPSSSQPSLETENRYRRSEPRERFPPPSSGDSRGPDKTESFRFGSQFSHPNGHTQSEITVAPSVREGKPIQIDSFAFGNRKLPRAEMLKQDPNRPDATSTQSSNYGIFSSPNAATPRKQGVTAEFNNNREGIPYNSSKNPNTGGFAADPRFSTSKPYGDRRPGDDGSRQGRWGRFSRDGSNKIQIGYRSISSIFCLVRFVKQPLILELQNLF</sequence>
<feature type="domain" description="Translation initiation factor 3 N-terminal" evidence="5">
    <location>
        <begin position="88"/>
        <end position="152"/>
    </location>
</feature>
<evidence type="ECO:0000256" key="4">
    <source>
        <dbReference type="SAM" id="MobiDB-lite"/>
    </source>
</evidence>
<evidence type="ECO:0000256" key="3">
    <source>
        <dbReference type="ARBA" id="ARBA00022917"/>
    </source>
</evidence>
<feature type="compositionally biased region" description="Polar residues" evidence="4">
    <location>
        <begin position="294"/>
        <end position="304"/>
    </location>
</feature>
<feature type="compositionally biased region" description="Polar residues" evidence="4">
    <location>
        <begin position="316"/>
        <end position="328"/>
    </location>
</feature>
<evidence type="ECO:0000259" key="5">
    <source>
        <dbReference type="Pfam" id="PF05198"/>
    </source>
</evidence>
<dbReference type="AlphaFoldDB" id="A0A6A6KQL7"/>
<name>A0A6A6KQL7_HEVBR</name>
<keyword evidence="2" id="KW-0396">Initiation factor</keyword>
<feature type="compositionally biased region" description="Basic and acidic residues" evidence="4">
    <location>
        <begin position="500"/>
        <end position="511"/>
    </location>
</feature>
<evidence type="ECO:0000313" key="7">
    <source>
        <dbReference type="Proteomes" id="UP000467840"/>
    </source>
</evidence>
<dbReference type="Gene3D" id="3.30.110.10">
    <property type="entry name" value="Translation initiation factor 3 (IF-3), C-terminal domain"/>
    <property type="match status" value="1"/>
</dbReference>
<organism evidence="6 7">
    <name type="scientific">Hevea brasiliensis</name>
    <name type="common">Para rubber tree</name>
    <name type="synonym">Siphonia brasiliensis</name>
    <dbReference type="NCBI Taxonomy" id="3981"/>
    <lineage>
        <taxon>Eukaryota</taxon>
        <taxon>Viridiplantae</taxon>
        <taxon>Streptophyta</taxon>
        <taxon>Embryophyta</taxon>
        <taxon>Tracheophyta</taxon>
        <taxon>Spermatophyta</taxon>
        <taxon>Magnoliopsida</taxon>
        <taxon>eudicotyledons</taxon>
        <taxon>Gunneridae</taxon>
        <taxon>Pentapetalae</taxon>
        <taxon>rosids</taxon>
        <taxon>fabids</taxon>
        <taxon>Malpighiales</taxon>
        <taxon>Euphorbiaceae</taxon>
        <taxon>Crotonoideae</taxon>
        <taxon>Micrandreae</taxon>
        <taxon>Hevea</taxon>
    </lineage>
</organism>
<reference evidence="6 7" key="1">
    <citation type="journal article" date="2020" name="Mol. Plant">
        <title>The Chromosome-Based Rubber Tree Genome Provides New Insights into Spurge Genome Evolution and Rubber Biosynthesis.</title>
        <authorList>
            <person name="Liu J."/>
            <person name="Shi C."/>
            <person name="Shi C.C."/>
            <person name="Li W."/>
            <person name="Zhang Q.J."/>
            <person name="Zhang Y."/>
            <person name="Li K."/>
            <person name="Lu H.F."/>
            <person name="Shi C."/>
            <person name="Zhu S.T."/>
            <person name="Xiao Z.Y."/>
            <person name="Nan H."/>
            <person name="Yue Y."/>
            <person name="Zhu X.G."/>
            <person name="Wu Y."/>
            <person name="Hong X.N."/>
            <person name="Fan G.Y."/>
            <person name="Tong Y."/>
            <person name="Zhang D."/>
            <person name="Mao C.L."/>
            <person name="Liu Y.L."/>
            <person name="Hao S.J."/>
            <person name="Liu W.Q."/>
            <person name="Lv M.Q."/>
            <person name="Zhang H.B."/>
            <person name="Liu Y."/>
            <person name="Hu-Tang G.R."/>
            <person name="Wang J.P."/>
            <person name="Wang J.H."/>
            <person name="Sun Y.H."/>
            <person name="Ni S.B."/>
            <person name="Chen W.B."/>
            <person name="Zhang X.C."/>
            <person name="Jiao Y.N."/>
            <person name="Eichler E.E."/>
            <person name="Li G.H."/>
            <person name="Liu X."/>
            <person name="Gao L.Z."/>
        </authorList>
    </citation>
    <scope>NUCLEOTIDE SEQUENCE [LARGE SCALE GENOMIC DNA]</scope>
    <source>
        <strain evidence="7">cv. GT1</strain>
        <tissue evidence="6">Leaf</tissue>
    </source>
</reference>
<dbReference type="InterPro" id="IPR019814">
    <property type="entry name" value="Translation_initiation_fac_3_N"/>
</dbReference>
<dbReference type="GO" id="GO:0003743">
    <property type="term" value="F:translation initiation factor activity"/>
    <property type="evidence" value="ECO:0007669"/>
    <property type="project" value="UniProtKB-KW"/>
</dbReference>
<evidence type="ECO:0000256" key="1">
    <source>
        <dbReference type="ARBA" id="ARBA00005439"/>
    </source>
</evidence>
<dbReference type="Proteomes" id="UP000467840">
    <property type="component" value="Chromosome 2"/>
</dbReference>
<dbReference type="SUPFAM" id="SSF54364">
    <property type="entry name" value="Translation initiation factor IF3, N-terminal domain"/>
    <property type="match status" value="1"/>
</dbReference>
<feature type="region of interest" description="Disordered" evidence="4">
    <location>
        <begin position="282"/>
        <end position="521"/>
    </location>
</feature>
<dbReference type="EMBL" id="JAAGAX010000015">
    <property type="protein sequence ID" value="KAF2290343.1"/>
    <property type="molecule type" value="Genomic_DNA"/>
</dbReference>
<keyword evidence="7" id="KW-1185">Reference proteome</keyword>
<comment type="caution">
    <text evidence="6">The sequence shown here is derived from an EMBL/GenBank/DDBJ whole genome shotgun (WGS) entry which is preliminary data.</text>
</comment>
<dbReference type="InterPro" id="IPR036787">
    <property type="entry name" value="T_IF-3_N_sf"/>
</dbReference>
<dbReference type="FunFam" id="3.10.20.80:FF:000005">
    <property type="entry name" value="Predicted protein"/>
    <property type="match status" value="1"/>
</dbReference>
<feature type="compositionally biased region" description="Acidic residues" evidence="4">
    <location>
        <begin position="217"/>
        <end position="226"/>
    </location>
</feature>
<feature type="compositionally biased region" description="Polar residues" evidence="4">
    <location>
        <begin position="467"/>
        <end position="485"/>
    </location>
</feature>
<dbReference type="PANTHER" id="PTHR10938">
    <property type="entry name" value="TRANSLATION INITIATION FACTOR IF-3"/>
    <property type="match status" value="1"/>
</dbReference>
<dbReference type="SUPFAM" id="SSF55200">
    <property type="entry name" value="Translation initiation factor IF3, C-terminal domain"/>
    <property type="match status" value="1"/>
</dbReference>
<keyword evidence="3" id="KW-0648">Protein biosynthesis</keyword>